<dbReference type="EMBL" id="JARGDH010000005">
    <property type="protein sequence ID" value="KAL0268410.1"/>
    <property type="molecule type" value="Genomic_DNA"/>
</dbReference>
<dbReference type="SUPFAM" id="SSF46774">
    <property type="entry name" value="ARID-like"/>
    <property type="match status" value="1"/>
</dbReference>
<dbReference type="Gene3D" id="1.10.150.60">
    <property type="entry name" value="ARID DNA-binding domain"/>
    <property type="match status" value="1"/>
</dbReference>
<dbReference type="CDD" id="cd15515">
    <property type="entry name" value="PHD1_KDM5A_like"/>
    <property type="match status" value="1"/>
</dbReference>
<keyword evidence="8" id="KW-0156">Chromatin regulator</keyword>
<dbReference type="InterPro" id="IPR003347">
    <property type="entry name" value="JmjC_dom"/>
</dbReference>
<dbReference type="CDD" id="cd16864">
    <property type="entry name" value="ARID_JARID"/>
    <property type="match status" value="1"/>
</dbReference>
<dbReference type="GO" id="GO:0000785">
    <property type="term" value="C:chromatin"/>
    <property type="evidence" value="ECO:0007669"/>
    <property type="project" value="TreeGrafter"/>
</dbReference>
<dbReference type="SMART" id="SM00249">
    <property type="entry name" value="PHD"/>
    <property type="match status" value="1"/>
</dbReference>
<evidence type="ECO:0000256" key="3">
    <source>
        <dbReference type="ARBA" id="ARBA00006801"/>
    </source>
</evidence>
<dbReference type="SMART" id="SM00501">
    <property type="entry name" value="BRIGHT"/>
    <property type="match status" value="1"/>
</dbReference>
<keyword evidence="10" id="KW-0560">Oxidoreductase</keyword>
<dbReference type="InterPro" id="IPR011011">
    <property type="entry name" value="Znf_FYVE_PHD"/>
</dbReference>
<comment type="catalytic activity">
    <reaction evidence="13">
        <text>N(6),N(6),N(6)-trimethyl-L-lysyl(4)-[histone H3] + 3 2-oxoglutarate + 3 O2 = L-lysyl(4)-[histone H3] + 3 formaldehyde + 3 succinate + 3 CO2</text>
        <dbReference type="Rhea" id="RHEA:60208"/>
        <dbReference type="Rhea" id="RHEA-COMP:15537"/>
        <dbReference type="Rhea" id="RHEA-COMP:15547"/>
        <dbReference type="ChEBI" id="CHEBI:15379"/>
        <dbReference type="ChEBI" id="CHEBI:16526"/>
        <dbReference type="ChEBI" id="CHEBI:16810"/>
        <dbReference type="ChEBI" id="CHEBI:16842"/>
        <dbReference type="ChEBI" id="CHEBI:29969"/>
        <dbReference type="ChEBI" id="CHEBI:30031"/>
        <dbReference type="ChEBI" id="CHEBI:61961"/>
        <dbReference type="EC" id="1.14.11.67"/>
    </reaction>
</comment>
<comment type="similarity">
    <text evidence="3">Belongs to the JARID1 histone demethylase family.</text>
</comment>
<dbReference type="SUPFAM" id="SSF51197">
    <property type="entry name" value="Clavaminate synthase-like"/>
    <property type="match status" value="1"/>
</dbReference>
<dbReference type="GO" id="GO:0005634">
    <property type="term" value="C:nucleus"/>
    <property type="evidence" value="ECO:0007669"/>
    <property type="project" value="UniProtKB-SubCell"/>
</dbReference>
<name>A0AAW2HF79_9NEOP</name>
<keyword evidence="11" id="KW-0408">Iron</keyword>
<dbReference type="InterPro" id="IPR001965">
    <property type="entry name" value="Znf_PHD"/>
</dbReference>
<feature type="domain" description="ARID" evidence="17">
    <location>
        <begin position="95"/>
        <end position="185"/>
    </location>
</feature>
<keyword evidence="9" id="KW-0223">Dioxygenase</keyword>
<evidence type="ECO:0000256" key="13">
    <source>
        <dbReference type="ARBA" id="ARBA00048734"/>
    </source>
</evidence>
<dbReference type="Pfam" id="PF01388">
    <property type="entry name" value="ARID"/>
    <property type="match status" value="1"/>
</dbReference>
<dbReference type="InterPro" id="IPR003349">
    <property type="entry name" value="JmjN"/>
</dbReference>
<dbReference type="PROSITE" id="PS51011">
    <property type="entry name" value="ARID"/>
    <property type="match status" value="1"/>
</dbReference>
<evidence type="ECO:0000256" key="12">
    <source>
        <dbReference type="ARBA" id="ARBA00023242"/>
    </source>
</evidence>
<comment type="subcellular location">
    <subcellularLocation>
        <location evidence="2">Nucleus</location>
    </subcellularLocation>
</comment>
<sequence>MAVRVTTPSFRKGIDLKAAEGFHFIPPPEAPVFEPTEEEFRDPLKYIGKIRLAGEAAGICKIKPPPDWQPPFAVDVDKFKFVPRIQRLNELEACTRIKLNFLDQIAKFWLLQGIPLKIPIIEKKTLDLYQLHNIVHKNGGMAAVTRDRKWIRISIAMGFDPNKNIGQVLKNHYERILHPFDMFQKTKLDKVKTEENGTINNKPPVKEEIKAEKRSHDMVESEEQNGKKVCSEDSRDGIKKEIIEMEGNDYTPHGIVSRQAIKPPTGKYSRRSANVFGHQEQSLDTDIKSEENMKKNKELQRLAFFGAGPKLPGYDPNMKLTDSKTRGKKVKYSFDPLEKYVCKTCRNGDREDCILLCDGCDDSYHIDCLVPPLSQVPEGDWRCPKCVAVEVWKPCEAFGFEQAEREYTLQQFGEMADQFKQEYFKMAVHRVPTALVEKEFWRIVSSIDEDVTVEYGADLHTMDHGSGFPTIITDDEMLTCELEYAQSPWNLNKLPVLEGSVLQYIDSDISGMKVPWMYVGMCFATFCWHNEDHWNYSINYLHWGEPKTWYGVPGMKAELFEETMKTVAPELFKSQPDLLHQLVTIMNPNLLMANGVPVVRTDQQAGEFVVTFPRAYHAGFNQGYNFAEAVNFAPADWLKMGRECVAHYSTLHRFCVFSHDELVCKMAENPEKLDPLVAAATYEDMVAMVRTEKKLRKAVLDWGVHDAEKHIFEKLPDDERLCEYCKTTCFLSGLTCRCLKAENKNACLRHYSSLCSCPPNNHILRYRYTLDQLLSILQKLKQRAEKG</sequence>
<evidence type="ECO:0000259" key="16">
    <source>
        <dbReference type="PROSITE" id="PS50016"/>
    </source>
</evidence>
<keyword evidence="5" id="KW-0479">Metal-binding</keyword>
<evidence type="ECO:0000313" key="20">
    <source>
        <dbReference type="EMBL" id="KAL0268410.1"/>
    </source>
</evidence>
<evidence type="ECO:0000256" key="1">
    <source>
        <dbReference type="ARBA" id="ARBA00001954"/>
    </source>
</evidence>
<dbReference type="AlphaFoldDB" id="A0AAW2HF79"/>
<accession>A0AAW2HF79</accession>
<dbReference type="EC" id="1.14.11.67" evidence="4"/>
<evidence type="ECO:0000256" key="4">
    <source>
        <dbReference type="ARBA" id="ARBA00012902"/>
    </source>
</evidence>
<dbReference type="SMART" id="SM00558">
    <property type="entry name" value="JmjC"/>
    <property type="match status" value="1"/>
</dbReference>
<dbReference type="SMART" id="SM01014">
    <property type="entry name" value="ARID"/>
    <property type="match status" value="1"/>
</dbReference>
<dbReference type="Pfam" id="PF02928">
    <property type="entry name" value="zf-C5HC2"/>
    <property type="match status" value="1"/>
</dbReference>
<dbReference type="InterPro" id="IPR001606">
    <property type="entry name" value="ARID_dom"/>
</dbReference>
<dbReference type="InterPro" id="IPR036431">
    <property type="entry name" value="ARID_dom_sf"/>
</dbReference>
<dbReference type="GO" id="GO:0003677">
    <property type="term" value="F:DNA binding"/>
    <property type="evidence" value="ECO:0007669"/>
    <property type="project" value="InterPro"/>
</dbReference>
<dbReference type="PROSITE" id="PS51183">
    <property type="entry name" value="JMJN"/>
    <property type="match status" value="1"/>
</dbReference>
<keyword evidence="7" id="KW-0862">Zinc</keyword>
<comment type="caution">
    <text evidence="20">The sequence shown here is derived from an EMBL/GenBank/DDBJ whole genome shotgun (WGS) entry which is preliminary data.</text>
</comment>
<dbReference type="PROSITE" id="PS01359">
    <property type="entry name" value="ZF_PHD_1"/>
    <property type="match status" value="1"/>
</dbReference>
<evidence type="ECO:0000259" key="19">
    <source>
        <dbReference type="PROSITE" id="PS51184"/>
    </source>
</evidence>
<gene>
    <name evidence="20" type="ORF">PYX00_010367</name>
</gene>
<evidence type="ECO:0000259" key="17">
    <source>
        <dbReference type="PROSITE" id="PS51011"/>
    </source>
</evidence>
<dbReference type="GO" id="GO:0034647">
    <property type="term" value="F:histone H3K4me/H3K4me2/H3K4me3 demethylase activity"/>
    <property type="evidence" value="ECO:0007669"/>
    <property type="project" value="UniProtKB-EC"/>
</dbReference>
<dbReference type="PROSITE" id="PS50016">
    <property type="entry name" value="ZF_PHD_2"/>
    <property type="match status" value="1"/>
</dbReference>
<dbReference type="EMBL" id="JARGDH010000005">
    <property type="protein sequence ID" value="KAL0268411.1"/>
    <property type="molecule type" value="Genomic_DNA"/>
</dbReference>
<dbReference type="Pfam" id="PF02373">
    <property type="entry name" value="JmjC"/>
    <property type="match status" value="1"/>
</dbReference>
<dbReference type="SMART" id="SM00545">
    <property type="entry name" value="JmjN"/>
    <property type="match status" value="1"/>
</dbReference>
<keyword evidence="12" id="KW-0539">Nucleus</keyword>
<evidence type="ECO:0000256" key="2">
    <source>
        <dbReference type="ARBA" id="ARBA00004123"/>
    </source>
</evidence>
<dbReference type="GO" id="GO:0006355">
    <property type="term" value="P:regulation of DNA-templated transcription"/>
    <property type="evidence" value="ECO:0007669"/>
    <property type="project" value="TreeGrafter"/>
</dbReference>
<evidence type="ECO:0000256" key="15">
    <source>
        <dbReference type="SAM" id="MobiDB-lite"/>
    </source>
</evidence>
<feature type="domain" description="PHD-type" evidence="16">
    <location>
        <begin position="339"/>
        <end position="389"/>
    </location>
</feature>
<feature type="domain" description="JmjN" evidence="18">
    <location>
        <begin position="30"/>
        <end position="71"/>
    </location>
</feature>
<evidence type="ECO:0000256" key="10">
    <source>
        <dbReference type="ARBA" id="ARBA00023002"/>
    </source>
</evidence>
<evidence type="ECO:0000259" key="18">
    <source>
        <dbReference type="PROSITE" id="PS51183"/>
    </source>
</evidence>
<dbReference type="Pfam" id="PF21323">
    <property type="entry name" value="KDM5_C-hel"/>
    <property type="match status" value="1"/>
</dbReference>
<dbReference type="PANTHER" id="PTHR10694">
    <property type="entry name" value="LYSINE-SPECIFIC DEMETHYLASE"/>
    <property type="match status" value="1"/>
</dbReference>
<evidence type="ECO:0000256" key="11">
    <source>
        <dbReference type="ARBA" id="ARBA00023004"/>
    </source>
</evidence>
<protein>
    <recommendedName>
        <fullName evidence="4">[histone H3]-trimethyl-L-lysine(4) demethylase</fullName>
        <ecNumber evidence="4">1.14.11.67</ecNumber>
    </recommendedName>
</protein>
<dbReference type="Gene3D" id="2.60.120.650">
    <property type="entry name" value="Cupin"/>
    <property type="match status" value="2"/>
</dbReference>
<dbReference type="InterPro" id="IPR019787">
    <property type="entry name" value="Znf_PHD-finger"/>
</dbReference>
<dbReference type="FunFam" id="1.10.150.60:FF:000016">
    <property type="entry name" value="Putative Lysine-specific demethylase 5B"/>
    <property type="match status" value="1"/>
</dbReference>
<dbReference type="GO" id="GO:0008270">
    <property type="term" value="F:zinc ion binding"/>
    <property type="evidence" value="ECO:0007669"/>
    <property type="project" value="UniProtKB-KW"/>
</dbReference>
<evidence type="ECO:0000256" key="14">
    <source>
        <dbReference type="PROSITE-ProRule" id="PRU00146"/>
    </source>
</evidence>
<reference evidence="20" key="1">
    <citation type="journal article" date="2024" name="Gigascience">
        <title>Chromosome-level genome of the poultry shaft louse Menopon gallinae provides insight into the host-switching and adaptive evolution of parasitic lice.</title>
        <authorList>
            <person name="Xu Y."/>
            <person name="Ma L."/>
            <person name="Liu S."/>
            <person name="Liang Y."/>
            <person name="Liu Q."/>
            <person name="He Z."/>
            <person name="Tian L."/>
            <person name="Duan Y."/>
            <person name="Cai W."/>
            <person name="Li H."/>
            <person name="Song F."/>
        </authorList>
    </citation>
    <scope>NUCLEOTIDE SEQUENCE</scope>
    <source>
        <strain evidence="20">Cailab_2023a</strain>
    </source>
</reference>
<organism evidence="20">
    <name type="scientific">Menopon gallinae</name>
    <name type="common">poultry shaft louse</name>
    <dbReference type="NCBI Taxonomy" id="328185"/>
    <lineage>
        <taxon>Eukaryota</taxon>
        <taxon>Metazoa</taxon>
        <taxon>Ecdysozoa</taxon>
        <taxon>Arthropoda</taxon>
        <taxon>Hexapoda</taxon>
        <taxon>Insecta</taxon>
        <taxon>Pterygota</taxon>
        <taxon>Neoptera</taxon>
        <taxon>Paraneoptera</taxon>
        <taxon>Psocodea</taxon>
        <taxon>Troctomorpha</taxon>
        <taxon>Phthiraptera</taxon>
        <taxon>Amblycera</taxon>
        <taxon>Menoponidae</taxon>
        <taxon>Menopon</taxon>
    </lineage>
</organism>
<evidence type="ECO:0000256" key="9">
    <source>
        <dbReference type="ARBA" id="ARBA00022964"/>
    </source>
</evidence>
<dbReference type="PANTHER" id="PTHR10694:SF33">
    <property type="entry name" value="LYSINE-SPECIFIC DEMETHYLASE 5"/>
    <property type="match status" value="1"/>
</dbReference>
<evidence type="ECO:0000256" key="5">
    <source>
        <dbReference type="ARBA" id="ARBA00022723"/>
    </source>
</evidence>
<proteinExistence type="inferred from homology"/>
<dbReference type="Pfam" id="PF00628">
    <property type="entry name" value="PHD"/>
    <property type="match status" value="1"/>
</dbReference>
<dbReference type="InterPro" id="IPR019786">
    <property type="entry name" value="Zinc_finger_PHD-type_CS"/>
</dbReference>
<evidence type="ECO:0000256" key="7">
    <source>
        <dbReference type="ARBA" id="ARBA00022833"/>
    </source>
</evidence>
<dbReference type="InterPro" id="IPR004198">
    <property type="entry name" value="Znf_C5HC2"/>
</dbReference>
<dbReference type="InterPro" id="IPR048615">
    <property type="entry name" value="KDM5_C-hel"/>
</dbReference>
<evidence type="ECO:0000256" key="8">
    <source>
        <dbReference type="ARBA" id="ARBA00022853"/>
    </source>
</evidence>
<dbReference type="SUPFAM" id="SSF57903">
    <property type="entry name" value="FYVE/PHD zinc finger"/>
    <property type="match status" value="1"/>
</dbReference>
<evidence type="ECO:0000256" key="6">
    <source>
        <dbReference type="ARBA" id="ARBA00022771"/>
    </source>
</evidence>
<feature type="domain" description="JmjC" evidence="19">
    <location>
        <begin position="483"/>
        <end position="649"/>
    </location>
</feature>
<comment type="cofactor">
    <cofactor evidence="1">
        <name>Fe(2+)</name>
        <dbReference type="ChEBI" id="CHEBI:29033"/>
    </cofactor>
</comment>
<keyword evidence="6 14" id="KW-0863">Zinc-finger</keyword>
<dbReference type="PROSITE" id="PS51184">
    <property type="entry name" value="JMJC"/>
    <property type="match status" value="1"/>
</dbReference>
<dbReference type="Pfam" id="PF02375">
    <property type="entry name" value="JmjN"/>
    <property type="match status" value="1"/>
</dbReference>
<feature type="region of interest" description="Disordered" evidence="15">
    <location>
        <begin position="208"/>
        <end position="234"/>
    </location>
</feature>